<evidence type="ECO:0000313" key="2">
    <source>
        <dbReference type="Proteomes" id="UP001156940"/>
    </source>
</evidence>
<name>A0ABT6JCU1_9GAMM</name>
<sequence length="67" mass="7356">MNESTPTLGKVIKIDEARIRVPAPGGAAAHFTALKGALHHHGRSDRRPSEAVATHEVFHVRLQLRRS</sequence>
<dbReference type="RefSeq" id="WP_280576138.1">
    <property type="nucleotide sequence ID" value="NZ_JARXRM010000045.1"/>
</dbReference>
<dbReference type="EMBL" id="JARXRM010000045">
    <property type="protein sequence ID" value="MDH5824655.1"/>
    <property type="molecule type" value="Genomic_DNA"/>
</dbReference>
<gene>
    <name evidence="1" type="ORF">QFW77_16920</name>
</gene>
<protein>
    <submittedName>
        <fullName evidence="1">Uncharacterized protein</fullName>
    </submittedName>
</protein>
<keyword evidence="2" id="KW-1185">Reference proteome</keyword>
<comment type="caution">
    <text evidence="1">The sequence shown here is derived from an EMBL/GenBank/DDBJ whole genome shotgun (WGS) entry which is preliminary data.</text>
</comment>
<accession>A0ABT6JCU1</accession>
<reference evidence="1 2" key="1">
    <citation type="submission" date="2023-04" db="EMBL/GenBank/DDBJ databases">
        <title>Luteimonas endophyticus RD2P54.</title>
        <authorList>
            <person name="Sun J.-Q."/>
        </authorList>
    </citation>
    <scope>NUCLEOTIDE SEQUENCE [LARGE SCALE GENOMIC DNA]</scope>
    <source>
        <strain evidence="1 2">RD2P54</strain>
    </source>
</reference>
<organism evidence="1 2">
    <name type="scientific">Luteimonas endophytica</name>
    <dbReference type="NCBI Taxonomy" id="3042023"/>
    <lineage>
        <taxon>Bacteria</taxon>
        <taxon>Pseudomonadati</taxon>
        <taxon>Pseudomonadota</taxon>
        <taxon>Gammaproteobacteria</taxon>
        <taxon>Lysobacterales</taxon>
        <taxon>Lysobacteraceae</taxon>
        <taxon>Luteimonas</taxon>
    </lineage>
</organism>
<evidence type="ECO:0000313" key="1">
    <source>
        <dbReference type="EMBL" id="MDH5824655.1"/>
    </source>
</evidence>
<proteinExistence type="predicted"/>
<dbReference type="Proteomes" id="UP001156940">
    <property type="component" value="Unassembled WGS sequence"/>
</dbReference>